<organism evidence="2 3">
    <name type="scientific">Tanacetum coccineum</name>
    <dbReference type="NCBI Taxonomy" id="301880"/>
    <lineage>
        <taxon>Eukaryota</taxon>
        <taxon>Viridiplantae</taxon>
        <taxon>Streptophyta</taxon>
        <taxon>Embryophyta</taxon>
        <taxon>Tracheophyta</taxon>
        <taxon>Spermatophyta</taxon>
        <taxon>Magnoliopsida</taxon>
        <taxon>eudicotyledons</taxon>
        <taxon>Gunneridae</taxon>
        <taxon>Pentapetalae</taxon>
        <taxon>asterids</taxon>
        <taxon>campanulids</taxon>
        <taxon>Asterales</taxon>
        <taxon>Asteraceae</taxon>
        <taxon>Asteroideae</taxon>
        <taxon>Anthemideae</taxon>
        <taxon>Anthemidinae</taxon>
        <taxon>Tanacetum</taxon>
    </lineage>
</organism>
<accession>A0ABQ5EM55</accession>
<evidence type="ECO:0000313" key="2">
    <source>
        <dbReference type="EMBL" id="GJT51627.1"/>
    </source>
</evidence>
<evidence type="ECO:0000256" key="1">
    <source>
        <dbReference type="SAM" id="MobiDB-lite"/>
    </source>
</evidence>
<protein>
    <recommendedName>
        <fullName evidence="4">Reverse transcriptase domain-containing protein</fullName>
    </recommendedName>
</protein>
<dbReference type="PANTHER" id="PTHR33223">
    <property type="entry name" value="CCHC-TYPE DOMAIN-CONTAINING PROTEIN"/>
    <property type="match status" value="1"/>
</dbReference>
<reference evidence="2" key="1">
    <citation type="journal article" date="2022" name="Int. J. Mol. Sci.">
        <title>Draft Genome of Tanacetum Coccineum: Genomic Comparison of Closely Related Tanacetum-Family Plants.</title>
        <authorList>
            <person name="Yamashiro T."/>
            <person name="Shiraishi A."/>
            <person name="Nakayama K."/>
            <person name="Satake H."/>
        </authorList>
    </citation>
    <scope>NUCLEOTIDE SEQUENCE</scope>
</reference>
<feature type="compositionally biased region" description="Polar residues" evidence="1">
    <location>
        <begin position="86"/>
        <end position="95"/>
    </location>
</feature>
<dbReference type="Proteomes" id="UP001151760">
    <property type="component" value="Unassembled WGS sequence"/>
</dbReference>
<reference evidence="2" key="2">
    <citation type="submission" date="2022-01" db="EMBL/GenBank/DDBJ databases">
        <authorList>
            <person name="Yamashiro T."/>
            <person name="Shiraishi A."/>
            <person name="Satake H."/>
            <person name="Nakayama K."/>
        </authorList>
    </citation>
    <scope>NUCLEOTIDE SEQUENCE</scope>
</reference>
<evidence type="ECO:0008006" key="4">
    <source>
        <dbReference type="Google" id="ProtNLM"/>
    </source>
</evidence>
<dbReference type="EMBL" id="BQNB010016424">
    <property type="protein sequence ID" value="GJT51627.1"/>
    <property type="molecule type" value="Genomic_DNA"/>
</dbReference>
<gene>
    <name evidence="2" type="ORF">Tco_0977784</name>
</gene>
<feature type="region of interest" description="Disordered" evidence="1">
    <location>
        <begin position="76"/>
        <end position="104"/>
    </location>
</feature>
<proteinExistence type="predicted"/>
<comment type="caution">
    <text evidence="2">The sequence shown here is derived from an EMBL/GenBank/DDBJ whole genome shotgun (WGS) entry which is preliminary data.</text>
</comment>
<evidence type="ECO:0000313" key="3">
    <source>
        <dbReference type="Proteomes" id="UP001151760"/>
    </source>
</evidence>
<keyword evidence="3" id="KW-1185">Reference proteome</keyword>
<sequence>MPRHIKTYDGSEDPEDHLKIFQAAAKTERWDMPTWCHMFNSTLTGNARVWFDDLPTEFKTDMMYLKEDSAKLLQRRNASRSHREILNNTPSSGMESSKDFVKQI</sequence>
<dbReference type="PANTHER" id="PTHR33223:SF11">
    <property type="entry name" value="ELEMENT PROTEIN, PUTATIVE-RELATED"/>
    <property type="match status" value="1"/>
</dbReference>
<name>A0ABQ5EM55_9ASTR</name>